<reference evidence="1 2" key="1">
    <citation type="submission" date="2023-05" db="EMBL/GenBank/DDBJ databases">
        <title>Sedimentitalea sp. nov. JM2-8.</title>
        <authorList>
            <person name="Huang J."/>
        </authorList>
    </citation>
    <scope>NUCLEOTIDE SEQUENCE [LARGE SCALE GENOMIC DNA]</scope>
    <source>
        <strain evidence="1 2">JM2-8</strain>
    </source>
</reference>
<evidence type="ECO:0000313" key="1">
    <source>
        <dbReference type="EMBL" id="MDK3075167.1"/>
    </source>
</evidence>
<sequence length="77" mass="8678">MRLEPQQRRTVIITAAVRIARDGQLSDVTHGAVAKRCTVKTSAATVRHYFPDRSQLWRAVIDADERFALQGRELGLC</sequence>
<name>A0ABT7FJ54_9RHOB</name>
<protein>
    <recommendedName>
        <fullName evidence="3">Transcriptional regulator, TetR family</fullName>
    </recommendedName>
</protein>
<dbReference type="InterPro" id="IPR009057">
    <property type="entry name" value="Homeodomain-like_sf"/>
</dbReference>
<keyword evidence="2" id="KW-1185">Reference proteome</keyword>
<dbReference type="Gene3D" id="1.10.357.10">
    <property type="entry name" value="Tetracycline Repressor, domain 2"/>
    <property type="match status" value="1"/>
</dbReference>
<dbReference type="RefSeq" id="WP_284487098.1">
    <property type="nucleotide sequence ID" value="NZ_JASNJE010000031.1"/>
</dbReference>
<organism evidence="1 2">
    <name type="scientific">Sedimentitalea xiamensis</name>
    <dbReference type="NCBI Taxonomy" id="3050037"/>
    <lineage>
        <taxon>Bacteria</taxon>
        <taxon>Pseudomonadati</taxon>
        <taxon>Pseudomonadota</taxon>
        <taxon>Alphaproteobacteria</taxon>
        <taxon>Rhodobacterales</taxon>
        <taxon>Paracoccaceae</taxon>
        <taxon>Sedimentitalea</taxon>
    </lineage>
</organism>
<dbReference type="EMBL" id="JASNJE010000031">
    <property type="protein sequence ID" value="MDK3075167.1"/>
    <property type="molecule type" value="Genomic_DNA"/>
</dbReference>
<gene>
    <name evidence="1" type="ORF">QO034_18930</name>
</gene>
<dbReference type="SUPFAM" id="SSF46689">
    <property type="entry name" value="Homeodomain-like"/>
    <property type="match status" value="1"/>
</dbReference>
<comment type="caution">
    <text evidence="1">The sequence shown here is derived from an EMBL/GenBank/DDBJ whole genome shotgun (WGS) entry which is preliminary data.</text>
</comment>
<evidence type="ECO:0000313" key="2">
    <source>
        <dbReference type="Proteomes" id="UP001227126"/>
    </source>
</evidence>
<evidence type="ECO:0008006" key="3">
    <source>
        <dbReference type="Google" id="ProtNLM"/>
    </source>
</evidence>
<accession>A0ABT7FJ54</accession>
<dbReference type="Proteomes" id="UP001227126">
    <property type="component" value="Unassembled WGS sequence"/>
</dbReference>
<proteinExistence type="predicted"/>